<accession>A0ABP4RKD5</accession>
<evidence type="ECO:0000256" key="1">
    <source>
        <dbReference type="SAM" id="MobiDB-lite"/>
    </source>
</evidence>
<keyword evidence="3" id="KW-1185">Reference proteome</keyword>
<dbReference type="RefSeq" id="WP_346110028.1">
    <property type="nucleotide sequence ID" value="NZ_BAAAMU010000053.1"/>
</dbReference>
<gene>
    <name evidence="2" type="ORF">GCM10009733_061640</name>
</gene>
<dbReference type="EMBL" id="BAAAMU010000053">
    <property type="protein sequence ID" value="GAA1655833.1"/>
    <property type="molecule type" value="Genomic_DNA"/>
</dbReference>
<feature type="compositionally biased region" description="Basic residues" evidence="1">
    <location>
        <begin position="26"/>
        <end position="36"/>
    </location>
</feature>
<evidence type="ECO:0000313" key="2">
    <source>
        <dbReference type="EMBL" id="GAA1655833.1"/>
    </source>
</evidence>
<proteinExistence type="predicted"/>
<comment type="caution">
    <text evidence="2">The sequence shown here is derived from an EMBL/GenBank/DDBJ whole genome shotgun (WGS) entry which is preliminary data.</text>
</comment>
<evidence type="ECO:0008006" key="4">
    <source>
        <dbReference type="Google" id="ProtNLM"/>
    </source>
</evidence>
<evidence type="ECO:0000313" key="3">
    <source>
        <dbReference type="Proteomes" id="UP001500064"/>
    </source>
</evidence>
<dbReference type="Proteomes" id="UP001500064">
    <property type="component" value="Unassembled WGS sequence"/>
</dbReference>
<name>A0ABP4RKD5_9ACTN</name>
<reference evidence="3" key="1">
    <citation type="journal article" date="2019" name="Int. J. Syst. Evol. Microbiol.">
        <title>The Global Catalogue of Microorganisms (GCM) 10K type strain sequencing project: providing services to taxonomists for standard genome sequencing and annotation.</title>
        <authorList>
            <consortium name="The Broad Institute Genomics Platform"/>
            <consortium name="The Broad Institute Genome Sequencing Center for Infectious Disease"/>
            <person name="Wu L."/>
            <person name="Ma J."/>
        </authorList>
    </citation>
    <scope>NUCLEOTIDE SEQUENCE [LARGE SCALE GENOMIC DNA]</scope>
    <source>
        <strain evidence="3">JCM 13929</strain>
    </source>
</reference>
<organism evidence="2 3">
    <name type="scientific">Nonomuraea maheshkhaliensis</name>
    <dbReference type="NCBI Taxonomy" id="419590"/>
    <lineage>
        <taxon>Bacteria</taxon>
        <taxon>Bacillati</taxon>
        <taxon>Actinomycetota</taxon>
        <taxon>Actinomycetes</taxon>
        <taxon>Streptosporangiales</taxon>
        <taxon>Streptosporangiaceae</taxon>
        <taxon>Nonomuraea</taxon>
    </lineage>
</organism>
<feature type="region of interest" description="Disordered" evidence="1">
    <location>
        <begin position="26"/>
        <end position="51"/>
    </location>
</feature>
<sequence>MRISHESIYRAIYMIPRELCTKLRTRRPTRKNKKNTVKGPWRSRIIGARPC</sequence>
<protein>
    <recommendedName>
        <fullName evidence="4">IS30 family transposase</fullName>
    </recommendedName>
</protein>